<keyword evidence="7" id="KW-1278">Translocase</keyword>
<dbReference type="RefSeq" id="WP_207691018.1">
    <property type="nucleotide sequence ID" value="NZ_CP061799.1"/>
</dbReference>
<name>A0A975B5M9_9BACT</name>
<dbReference type="InterPro" id="IPR017871">
    <property type="entry name" value="ABC_transporter-like_CS"/>
</dbReference>
<evidence type="ECO:0000256" key="8">
    <source>
        <dbReference type="ARBA" id="ARBA00023136"/>
    </source>
</evidence>
<dbReference type="InterPro" id="IPR015856">
    <property type="entry name" value="ABC_transpr_CbiO/EcfA_su"/>
</dbReference>
<organism evidence="10 11">
    <name type="scientific">Desulfonema limicola</name>
    <dbReference type="NCBI Taxonomy" id="45656"/>
    <lineage>
        <taxon>Bacteria</taxon>
        <taxon>Pseudomonadati</taxon>
        <taxon>Thermodesulfobacteriota</taxon>
        <taxon>Desulfobacteria</taxon>
        <taxon>Desulfobacterales</taxon>
        <taxon>Desulfococcaceae</taxon>
        <taxon>Desulfonema</taxon>
    </lineage>
</organism>
<dbReference type="PROSITE" id="PS00211">
    <property type="entry name" value="ABC_TRANSPORTER_1"/>
    <property type="match status" value="1"/>
</dbReference>
<keyword evidence="3" id="KW-0813">Transport</keyword>
<evidence type="ECO:0000256" key="4">
    <source>
        <dbReference type="ARBA" id="ARBA00022475"/>
    </source>
</evidence>
<keyword evidence="8" id="KW-0472">Membrane</keyword>
<dbReference type="InterPro" id="IPR027417">
    <property type="entry name" value="P-loop_NTPase"/>
</dbReference>
<dbReference type="Gene3D" id="3.40.50.300">
    <property type="entry name" value="P-loop containing nucleotide triphosphate hydrolases"/>
    <property type="match status" value="1"/>
</dbReference>
<dbReference type="PROSITE" id="PS50893">
    <property type="entry name" value="ABC_TRANSPORTER_2"/>
    <property type="match status" value="1"/>
</dbReference>
<dbReference type="GO" id="GO:0016887">
    <property type="term" value="F:ATP hydrolysis activity"/>
    <property type="evidence" value="ECO:0007669"/>
    <property type="project" value="InterPro"/>
</dbReference>
<protein>
    <submittedName>
        <fullName evidence="10">Biotin transporter, ATP-binding protein, BioM</fullName>
    </submittedName>
</protein>
<dbReference type="AlphaFoldDB" id="A0A975B5M9"/>
<evidence type="ECO:0000313" key="10">
    <source>
        <dbReference type="EMBL" id="QTA79250.1"/>
    </source>
</evidence>
<feature type="domain" description="ABC transporter" evidence="9">
    <location>
        <begin position="4"/>
        <end position="236"/>
    </location>
</feature>
<dbReference type="GO" id="GO:0042626">
    <property type="term" value="F:ATPase-coupled transmembrane transporter activity"/>
    <property type="evidence" value="ECO:0007669"/>
    <property type="project" value="TreeGrafter"/>
</dbReference>
<evidence type="ECO:0000259" key="9">
    <source>
        <dbReference type="PROSITE" id="PS50893"/>
    </source>
</evidence>
<evidence type="ECO:0000256" key="6">
    <source>
        <dbReference type="ARBA" id="ARBA00022840"/>
    </source>
</evidence>
<keyword evidence="4" id="KW-1003">Cell membrane</keyword>
<sequence length="249" mass="27378">MNIIEIKNLYHRFSDGNQALDNISLNVDKGEFVIIAGANGSGKTTLLRHLNALILPQKGIVSIAGISTAKDPVRARQIAGMVFQDADSQIVGETVYDDVAFGPENLKLDRSKIRKRVSDALKAVNLTEFADKQPFMLSGGEKRRVAIAGILAMKSKILIFDEPFSNLDYPGVKQVLRHIILLHKSGHTIILTTHDLEKVLAHADRLVIMKSGKIVRNGAPESVIKGVDIFGIREPYASRQGMSLTSWLE</sequence>
<dbReference type="Proteomes" id="UP000663720">
    <property type="component" value="Chromosome"/>
</dbReference>
<dbReference type="GO" id="GO:0043190">
    <property type="term" value="C:ATP-binding cassette (ABC) transporter complex"/>
    <property type="evidence" value="ECO:0007669"/>
    <property type="project" value="TreeGrafter"/>
</dbReference>
<evidence type="ECO:0000313" key="11">
    <source>
        <dbReference type="Proteomes" id="UP000663720"/>
    </source>
</evidence>
<dbReference type="InterPro" id="IPR003439">
    <property type="entry name" value="ABC_transporter-like_ATP-bd"/>
</dbReference>
<dbReference type="EMBL" id="CP061799">
    <property type="protein sequence ID" value="QTA79250.1"/>
    <property type="molecule type" value="Genomic_DNA"/>
</dbReference>
<comment type="similarity">
    <text evidence="2">Belongs to the ABC transporter superfamily.</text>
</comment>
<dbReference type="FunFam" id="3.40.50.300:FF:000224">
    <property type="entry name" value="Energy-coupling factor transporter ATP-binding protein EcfA"/>
    <property type="match status" value="1"/>
</dbReference>
<dbReference type="Pfam" id="PF00005">
    <property type="entry name" value="ABC_tran"/>
    <property type="match status" value="1"/>
</dbReference>
<evidence type="ECO:0000256" key="1">
    <source>
        <dbReference type="ARBA" id="ARBA00004236"/>
    </source>
</evidence>
<comment type="subcellular location">
    <subcellularLocation>
        <location evidence="1">Cell membrane</location>
    </subcellularLocation>
</comment>
<evidence type="ECO:0000256" key="3">
    <source>
        <dbReference type="ARBA" id="ARBA00022448"/>
    </source>
</evidence>
<dbReference type="GO" id="GO:0005524">
    <property type="term" value="F:ATP binding"/>
    <property type="evidence" value="ECO:0007669"/>
    <property type="project" value="UniProtKB-KW"/>
</dbReference>
<keyword evidence="6 10" id="KW-0067">ATP-binding</keyword>
<gene>
    <name evidence="10" type="ORF">dnl_15060</name>
</gene>
<dbReference type="PANTHER" id="PTHR43553:SF24">
    <property type="entry name" value="ENERGY-COUPLING FACTOR TRANSPORTER ATP-BINDING PROTEIN ECFA1"/>
    <property type="match status" value="1"/>
</dbReference>
<dbReference type="KEGG" id="dli:dnl_15060"/>
<dbReference type="InterPro" id="IPR003593">
    <property type="entry name" value="AAA+_ATPase"/>
</dbReference>
<dbReference type="SUPFAM" id="SSF52540">
    <property type="entry name" value="P-loop containing nucleoside triphosphate hydrolases"/>
    <property type="match status" value="1"/>
</dbReference>
<dbReference type="CDD" id="cd03225">
    <property type="entry name" value="ABC_cobalt_CbiO_domain1"/>
    <property type="match status" value="1"/>
</dbReference>
<reference evidence="10" key="1">
    <citation type="journal article" date="2021" name="Microb. Physiol.">
        <title>Proteogenomic Insights into the Physiology of Marine, Sulfate-Reducing, Filamentous Desulfonema limicola and Desulfonema magnum.</title>
        <authorList>
            <person name="Schnaars V."/>
            <person name="Wohlbrand L."/>
            <person name="Scheve S."/>
            <person name="Hinrichs C."/>
            <person name="Reinhardt R."/>
            <person name="Rabus R."/>
        </authorList>
    </citation>
    <scope>NUCLEOTIDE SEQUENCE</scope>
    <source>
        <strain evidence="10">5ac10</strain>
    </source>
</reference>
<dbReference type="SMART" id="SM00382">
    <property type="entry name" value="AAA"/>
    <property type="match status" value="1"/>
</dbReference>
<evidence type="ECO:0000256" key="2">
    <source>
        <dbReference type="ARBA" id="ARBA00005417"/>
    </source>
</evidence>
<evidence type="ECO:0000256" key="7">
    <source>
        <dbReference type="ARBA" id="ARBA00022967"/>
    </source>
</evidence>
<keyword evidence="5" id="KW-0547">Nucleotide-binding</keyword>
<evidence type="ECO:0000256" key="5">
    <source>
        <dbReference type="ARBA" id="ARBA00022741"/>
    </source>
</evidence>
<dbReference type="PANTHER" id="PTHR43553">
    <property type="entry name" value="HEAVY METAL TRANSPORTER"/>
    <property type="match status" value="1"/>
</dbReference>
<dbReference type="InterPro" id="IPR050095">
    <property type="entry name" value="ECF_ABC_transporter_ATP-bd"/>
</dbReference>
<proteinExistence type="inferred from homology"/>
<keyword evidence="11" id="KW-1185">Reference proteome</keyword>
<accession>A0A975B5M9</accession>